<reference evidence="1 2" key="1">
    <citation type="journal article" date="2015" name="Genome Announc.">
        <title>Complete Genome Sequence of the Type Strain Corynebacterium mustelae DSM 45274, Isolated from Various Tissues of a Male Ferret with Lethal Sepsis.</title>
        <authorList>
            <person name="Ruckert C."/>
            <person name="Eimer J."/>
            <person name="Winkler A."/>
            <person name="Tauch A."/>
        </authorList>
    </citation>
    <scope>NUCLEOTIDE SEQUENCE [LARGE SCALE GENOMIC DNA]</scope>
    <source>
        <strain evidence="1 2">DSM 45274</strain>
    </source>
</reference>
<proteinExistence type="predicted"/>
<gene>
    <name evidence="1" type="ORF">CMUST_14165</name>
</gene>
<organism evidence="1 2">
    <name type="scientific">Corynebacterium mustelae</name>
    <dbReference type="NCBI Taxonomy" id="571915"/>
    <lineage>
        <taxon>Bacteria</taxon>
        <taxon>Bacillati</taxon>
        <taxon>Actinomycetota</taxon>
        <taxon>Actinomycetes</taxon>
        <taxon>Mycobacteriales</taxon>
        <taxon>Corynebacteriaceae</taxon>
        <taxon>Corynebacterium</taxon>
    </lineage>
</organism>
<evidence type="ECO:0000313" key="1">
    <source>
        <dbReference type="EMBL" id="AKK07126.1"/>
    </source>
</evidence>
<dbReference type="Proteomes" id="UP000035199">
    <property type="component" value="Chromosome"/>
</dbReference>
<protein>
    <submittedName>
        <fullName evidence="1">Uncharacterized protein</fullName>
    </submittedName>
</protein>
<dbReference type="EMBL" id="CP011542">
    <property type="protein sequence ID" value="AKK07126.1"/>
    <property type="molecule type" value="Genomic_DNA"/>
</dbReference>
<accession>A0A0G3H177</accession>
<reference evidence="2" key="2">
    <citation type="submission" date="2015-05" db="EMBL/GenBank/DDBJ databases">
        <title>Complete genome sequence of Corynebacterium mustelae DSM 45274, isolated from various tissues of a male ferret with lethal sepsis.</title>
        <authorList>
            <person name="Ruckert C."/>
            <person name="Albersmeier A."/>
            <person name="Winkler A."/>
            <person name="Tauch A."/>
        </authorList>
    </citation>
    <scope>NUCLEOTIDE SEQUENCE [LARGE SCALE GENOMIC DNA]</scope>
    <source>
        <strain evidence="2">DSM 45274</strain>
    </source>
</reference>
<sequence length="41" mass="3913">MAGGSPVGSIVTGAVGIIIDDAIGGIAGSENGEPSERNTSR</sequence>
<dbReference type="RefSeq" id="WP_269082582.1">
    <property type="nucleotide sequence ID" value="NZ_CP011542.1"/>
</dbReference>
<dbReference type="PATRIC" id="fig|571915.4.peg.3041"/>
<evidence type="ECO:0000313" key="2">
    <source>
        <dbReference type="Proteomes" id="UP000035199"/>
    </source>
</evidence>
<name>A0A0G3H177_9CORY</name>
<keyword evidence="2" id="KW-1185">Reference proteome</keyword>
<dbReference type="AlphaFoldDB" id="A0A0G3H177"/>
<dbReference type="KEGG" id="cmv:CMUST_14165"/>